<evidence type="ECO:0000313" key="1">
    <source>
        <dbReference type="EMBL" id="GKU96134.1"/>
    </source>
</evidence>
<evidence type="ECO:0000313" key="2">
    <source>
        <dbReference type="Proteomes" id="UP001054252"/>
    </source>
</evidence>
<name>A0AAV5IEP8_9ROSI</name>
<dbReference type="AlphaFoldDB" id="A0AAV5IEP8"/>
<dbReference type="Proteomes" id="UP001054252">
    <property type="component" value="Unassembled WGS sequence"/>
</dbReference>
<accession>A0AAV5IEP8</accession>
<reference evidence="1 2" key="1">
    <citation type="journal article" date="2021" name="Commun. Biol.">
        <title>The genome of Shorea leprosula (Dipterocarpaceae) highlights the ecological relevance of drought in aseasonal tropical rainforests.</title>
        <authorList>
            <person name="Ng K.K.S."/>
            <person name="Kobayashi M.J."/>
            <person name="Fawcett J.A."/>
            <person name="Hatakeyama M."/>
            <person name="Paape T."/>
            <person name="Ng C.H."/>
            <person name="Ang C.C."/>
            <person name="Tnah L.H."/>
            <person name="Lee C.T."/>
            <person name="Nishiyama T."/>
            <person name="Sese J."/>
            <person name="O'Brien M.J."/>
            <person name="Copetti D."/>
            <person name="Mohd Noor M.I."/>
            <person name="Ong R.C."/>
            <person name="Putra M."/>
            <person name="Sireger I.Z."/>
            <person name="Indrioko S."/>
            <person name="Kosugi Y."/>
            <person name="Izuno A."/>
            <person name="Isagi Y."/>
            <person name="Lee S.L."/>
            <person name="Shimizu K.K."/>
        </authorList>
    </citation>
    <scope>NUCLEOTIDE SEQUENCE [LARGE SCALE GENOMIC DNA]</scope>
    <source>
        <strain evidence="1">214</strain>
    </source>
</reference>
<comment type="caution">
    <text evidence="1">The sequence shown here is derived from an EMBL/GenBank/DDBJ whole genome shotgun (WGS) entry which is preliminary data.</text>
</comment>
<sequence>MISDSEDALEVKEVVVRMVIALLAIMRGSEWKWWRQEGSTKFIDEAMWY</sequence>
<dbReference type="EMBL" id="BPVZ01000009">
    <property type="protein sequence ID" value="GKU96134.1"/>
    <property type="molecule type" value="Genomic_DNA"/>
</dbReference>
<keyword evidence="2" id="KW-1185">Reference proteome</keyword>
<organism evidence="1 2">
    <name type="scientific">Rubroshorea leprosula</name>
    <dbReference type="NCBI Taxonomy" id="152421"/>
    <lineage>
        <taxon>Eukaryota</taxon>
        <taxon>Viridiplantae</taxon>
        <taxon>Streptophyta</taxon>
        <taxon>Embryophyta</taxon>
        <taxon>Tracheophyta</taxon>
        <taxon>Spermatophyta</taxon>
        <taxon>Magnoliopsida</taxon>
        <taxon>eudicotyledons</taxon>
        <taxon>Gunneridae</taxon>
        <taxon>Pentapetalae</taxon>
        <taxon>rosids</taxon>
        <taxon>malvids</taxon>
        <taxon>Malvales</taxon>
        <taxon>Dipterocarpaceae</taxon>
        <taxon>Rubroshorea</taxon>
    </lineage>
</organism>
<gene>
    <name evidence="1" type="ORF">SLEP1_g9404</name>
</gene>
<proteinExistence type="predicted"/>
<protein>
    <submittedName>
        <fullName evidence="1">Uncharacterized protein</fullName>
    </submittedName>
</protein>